<reference evidence="1 2" key="1">
    <citation type="submission" date="2013-12" db="EMBL/GenBank/DDBJ databases">
        <title>A Varibaculum cambriense genome reconstructed from a premature infant gut community with otherwise low bacterial novelty that shifts toward anaerobic metabolism during the third week of life.</title>
        <authorList>
            <person name="Brown C.T."/>
            <person name="Sharon I."/>
            <person name="Thomas B.C."/>
            <person name="Castelle C.J."/>
            <person name="Morowitz M.J."/>
            <person name="Banfield J.F."/>
        </authorList>
    </citation>
    <scope>NUCLEOTIDE SEQUENCE [LARGE SCALE GENOMIC DNA]</scope>
    <source>
        <strain evidence="2">DORA_12</strain>
    </source>
</reference>
<accession>W1VDP2</accession>
<comment type="caution">
    <text evidence="1">The sequence shown here is derived from an EMBL/GenBank/DDBJ whole genome shotgun (WGS) entry which is preliminary data.</text>
</comment>
<sequence>MRRVGDGVGEGSGGTVDGVTRVGGVIDEDFRLSVFQGHRLIHVAFGDDVDRRVAGIGCRGIAGLSATARRRVSTRVRRVRRG</sequence>
<gene>
    <name evidence="1" type="ORF">Q605_AUC01009G0003</name>
</gene>
<dbReference type="Proteomes" id="UP000018852">
    <property type="component" value="Unassembled WGS sequence"/>
</dbReference>
<dbReference type="AlphaFoldDB" id="W1VDP2"/>
<organism evidence="1 2">
    <name type="scientific">Actinomyces urogenitalis DORA_12</name>
    <dbReference type="NCBI Taxonomy" id="1403939"/>
    <lineage>
        <taxon>Bacteria</taxon>
        <taxon>Bacillati</taxon>
        <taxon>Actinomycetota</taxon>
        <taxon>Actinomycetes</taxon>
        <taxon>Actinomycetales</taxon>
        <taxon>Actinomycetaceae</taxon>
        <taxon>Actinomyces</taxon>
    </lineage>
</organism>
<dbReference type="EMBL" id="AZLV01001009">
    <property type="protein sequence ID" value="ETJ02134.1"/>
    <property type="molecule type" value="Genomic_DNA"/>
</dbReference>
<evidence type="ECO:0000313" key="2">
    <source>
        <dbReference type="Proteomes" id="UP000018852"/>
    </source>
</evidence>
<protein>
    <submittedName>
        <fullName evidence="1">Uncharacterized protein</fullName>
    </submittedName>
</protein>
<evidence type="ECO:0000313" key="1">
    <source>
        <dbReference type="EMBL" id="ETJ02134.1"/>
    </source>
</evidence>
<proteinExistence type="predicted"/>
<name>W1VDP2_9ACTO</name>